<dbReference type="CDD" id="cd04301">
    <property type="entry name" value="NAT_SF"/>
    <property type="match status" value="1"/>
</dbReference>
<dbReference type="EMBL" id="BAAANK010000006">
    <property type="protein sequence ID" value="GAA1837385.1"/>
    <property type="molecule type" value="Genomic_DNA"/>
</dbReference>
<dbReference type="SUPFAM" id="SSF55729">
    <property type="entry name" value="Acyl-CoA N-acyltransferases (Nat)"/>
    <property type="match status" value="1"/>
</dbReference>
<dbReference type="RefSeq" id="WP_157428309.1">
    <property type="nucleotide sequence ID" value="NZ_BAAANK010000006.1"/>
</dbReference>
<keyword evidence="1" id="KW-0808">Transferase</keyword>
<name>A0ABN2MTV7_9MICO</name>
<protein>
    <recommendedName>
        <fullName evidence="3">N-acetyltransferase domain-containing protein</fullName>
    </recommendedName>
</protein>
<organism evidence="4 5">
    <name type="scientific">Agromyces salentinus</name>
    <dbReference type="NCBI Taxonomy" id="269421"/>
    <lineage>
        <taxon>Bacteria</taxon>
        <taxon>Bacillati</taxon>
        <taxon>Actinomycetota</taxon>
        <taxon>Actinomycetes</taxon>
        <taxon>Micrococcales</taxon>
        <taxon>Microbacteriaceae</taxon>
        <taxon>Agromyces</taxon>
    </lineage>
</organism>
<feature type="region of interest" description="Disordered" evidence="2">
    <location>
        <begin position="1"/>
        <end position="20"/>
    </location>
</feature>
<dbReference type="PANTHER" id="PTHR13947">
    <property type="entry name" value="GNAT FAMILY N-ACETYLTRANSFERASE"/>
    <property type="match status" value="1"/>
</dbReference>
<dbReference type="InterPro" id="IPR000182">
    <property type="entry name" value="GNAT_dom"/>
</dbReference>
<feature type="compositionally biased region" description="Low complexity" evidence="2">
    <location>
        <begin position="1"/>
        <end position="18"/>
    </location>
</feature>
<evidence type="ECO:0000256" key="1">
    <source>
        <dbReference type="ARBA" id="ARBA00022679"/>
    </source>
</evidence>
<comment type="caution">
    <text evidence="4">The sequence shown here is derived from an EMBL/GenBank/DDBJ whole genome shotgun (WGS) entry which is preliminary data.</text>
</comment>
<gene>
    <name evidence="4" type="ORF">GCM10009750_23110</name>
</gene>
<accession>A0ABN2MTV7</accession>
<reference evidence="4 5" key="1">
    <citation type="journal article" date="2019" name="Int. J. Syst. Evol. Microbiol.">
        <title>The Global Catalogue of Microorganisms (GCM) 10K type strain sequencing project: providing services to taxonomists for standard genome sequencing and annotation.</title>
        <authorList>
            <consortium name="The Broad Institute Genomics Platform"/>
            <consortium name="The Broad Institute Genome Sequencing Center for Infectious Disease"/>
            <person name="Wu L."/>
            <person name="Ma J."/>
        </authorList>
    </citation>
    <scope>NUCLEOTIDE SEQUENCE [LARGE SCALE GENOMIC DNA]</scope>
    <source>
        <strain evidence="4 5">JCM 14323</strain>
    </source>
</reference>
<evidence type="ECO:0000313" key="4">
    <source>
        <dbReference type="EMBL" id="GAA1837385.1"/>
    </source>
</evidence>
<sequence length="195" mass="20914">MSETTSPSVTSTPATTASADRERDGVLIRLVRPDEVDAVSALAVGAYAASYRLSDTYRSDIGAVADRVRQHEVWVAVDAASGALLGTVSTPREGRVMSAVAHEGELDFRLLAVAAEARRRGIGEVLVEHVLGLARARGARRVVLNTGPDMVGAHRLYERLGFERLPEREYTFTRPDGSSFLMMAYGRDAAASAPA</sequence>
<proteinExistence type="predicted"/>
<evidence type="ECO:0000259" key="3">
    <source>
        <dbReference type="PROSITE" id="PS51186"/>
    </source>
</evidence>
<evidence type="ECO:0000256" key="2">
    <source>
        <dbReference type="SAM" id="MobiDB-lite"/>
    </source>
</evidence>
<dbReference type="Proteomes" id="UP001501746">
    <property type="component" value="Unassembled WGS sequence"/>
</dbReference>
<evidence type="ECO:0000313" key="5">
    <source>
        <dbReference type="Proteomes" id="UP001501746"/>
    </source>
</evidence>
<dbReference type="PROSITE" id="PS51186">
    <property type="entry name" value="GNAT"/>
    <property type="match status" value="1"/>
</dbReference>
<feature type="domain" description="N-acetyltransferase" evidence="3">
    <location>
        <begin position="26"/>
        <end position="188"/>
    </location>
</feature>
<dbReference type="Gene3D" id="3.40.630.30">
    <property type="match status" value="1"/>
</dbReference>
<keyword evidence="5" id="KW-1185">Reference proteome</keyword>
<dbReference type="InterPro" id="IPR050769">
    <property type="entry name" value="NAT_camello-type"/>
</dbReference>
<dbReference type="InterPro" id="IPR016181">
    <property type="entry name" value="Acyl_CoA_acyltransferase"/>
</dbReference>
<dbReference type="Pfam" id="PF00583">
    <property type="entry name" value="Acetyltransf_1"/>
    <property type="match status" value="1"/>
</dbReference>
<dbReference type="PANTHER" id="PTHR13947:SF37">
    <property type="entry name" value="LD18367P"/>
    <property type="match status" value="1"/>
</dbReference>